<feature type="transmembrane region" description="Helical" evidence="5">
    <location>
        <begin position="110"/>
        <end position="130"/>
    </location>
</feature>
<dbReference type="GO" id="GO:0016020">
    <property type="term" value="C:membrane"/>
    <property type="evidence" value="ECO:0007669"/>
    <property type="project" value="UniProtKB-SubCell"/>
</dbReference>
<dbReference type="AlphaFoldDB" id="A0A6A6QIB8"/>
<evidence type="ECO:0000256" key="2">
    <source>
        <dbReference type="ARBA" id="ARBA00022692"/>
    </source>
</evidence>
<evidence type="ECO:0000256" key="5">
    <source>
        <dbReference type="SAM" id="Phobius"/>
    </source>
</evidence>
<proteinExistence type="predicted"/>
<feature type="domain" description="Major facilitator superfamily (MFS) profile" evidence="6">
    <location>
        <begin position="42"/>
        <end position="504"/>
    </location>
</feature>
<evidence type="ECO:0000259" key="6">
    <source>
        <dbReference type="PROSITE" id="PS50850"/>
    </source>
</evidence>
<organism evidence="7 8">
    <name type="scientific">Lophium mytilinum</name>
    <dbReference type="NCBI Taxonomy" id="390894"/>
    <lineage>
        <taxon>Eukaryota</taxon>
        <taxon>Fungi</taxon>
        <taxon>Dikarya</taxon>
        <taxon>Ascomycota</taxon>
        <taxon>Pezizomycotina</taxon>
        <taxon>Dothideomycetes</taxon>
        <taxon>Pleosporomycetidae</taxon>
        <taxon>Mytilinidiales</taxon>
        <taxon>Mytilinidiaceae</taxon>
        <taxon>Lophium</taxon>
    </lineage>
</organism>
<accession>A0A6A6QIB8</accession>
<dbReference type="PANTHER" id="PTHR42718">
    <property type="entry name" value="MAJOR FACILITATOR SUPERFAMILY MULTIDRUG TRANSPORTER MFSC"/>
    <property type="match status" value="1"/>
</dbReference>
<feature type="transmembrane region" description="Helical" evidence="5">
    <location>
        <begin position="347"/>
        <end position="369"/>
    </location>
</feature>
<dbReference type="PROSITE" id="PS50850">
    <property type="entry name" value="MFS"/>
    <property type="match status" value="1"/>
</dbReference>
<evidence type="ECO:0000313" key="8">
    <source>
        <dbReference type="Proteomes" id="UP000799750"/>
    </source>
</evidence>
<keyword evidence="2 5" id="KW-0812">Transmembrane</keyword>
<dbReference type="PANTHER" id="PTHR42718:SF1">
    <property type="entry name" value="LOW AFFINITY AMMONIUM TRANSPORTER"/>
    <property type="match status" value="1"/>
</dbReference>
<evidence type="ECO:0000256" key="3">
    <source>
        <dbReference type="ARBA" id="ARBA00022989"/>
    </source>
</evidence>
<dbReference type="InterPro" id="IPR020846">
    <property type="entry name" value="MFS_dom"/>
</dbReference>
<keyword evidence="3 5" id="KW-1133">Transmembrane helix</keyword>
<feature type="transmembrane region" description="Helical" evidence="5">
    <location>
        <begin position="247"/>
        <end position="266"/>
    </location>
</feature>
<reference evidence="7" key="1">
    <citation type="journal article" date="2020" name="Stud. Mycol.">
        <title>101 Dothideomycetes genomes: a test case for predicting lifestyles and emergence of pathogens.</title>
        <authorList>
            <person name="Haridas S."/>
            <person name="Albert R."/>
            <person name="Binder M."/>
            <person name="Bloem J."/>
            <person name="Labutti K."/>
            <person name="Salamov A."/>
            <person name="Andreopoulos B."/>
            <person name="Baker S."/>
            <person name="Barry K."/>
            <person name="Bills G."/>
            <person name="Bluhm B."/>
            <person name="Cannon C."/>
            <person name="Castanera R."/>
            <person name="Culley D."/>
            <person name="Daum C."/>
            <person name="Ezra D."/>
            <person name="Gonzalez J."/>
            <person name="Henrissat B."/>
            <person name="Kuo A."/>
            <person name="Liang C."/>
            <person name="Lipzen A."/>
            <person name="Lutzoni F."/>
            <person name="Magnuson J."/>
            <person name="Mondo S."/>
            <person name="Nolan M."/>
            <person name="Ohm R."/>
            <person name="Pangilinan J."/>
            <person name="Park H.-J."/>
            <person name="Ramirez L."/>
            <person name="Alfaro M."/>
            <person name="Sun H."/>
            <person name="Tritt A."/>
            <person name="Yoshinaga Y."/>
            <person name="Zwiers L.-H."/>
            <person name="Turgeon B."/>
            <person name="Goodwin S."/>
            <person name="Spatafora J."/>
            <person name="Crous P."/>
            <person name="Grigoriev I."/>
        </authorList>
    </citation>
    <scope>NUCLEOTIDE SEQUENCE</scope>
    <source>
        <strain evidence="7">CBS 269.34</strain>
    </source>
</reference>
<dbReference type="Gene3D" id="1.20.1250.20">
    <property type="entry name" value="MFS general substrate transporter like domains"/>
    <property type="match status" value="2"/>
</dbReference>
<dbReference type="InterPro" id="IPR036259">
    <property type="entry name" value="MFS_trans_sf"/>
</dbReference>
<dbReference type="Pfam" id="PF07690">
    <property type="entry name" value="MFS_1"/>
    <property type="match status" value="1"/>
</dbReference>
<feature type="transmembrane region" description="Helical" evidence="5">
    <location>
        <begin position="175"/>
        <end position="196"/>
    </location>
</feature>
<dbReference type="GO" id="GO:0022857">
    <property type="term" value="F:transmembrane transporter activity"/>
    <property type="evidence" value="ECO:0007669"/>
    <property type="project" value="InterPro"/>
</dbReference>
<evidence type="ECO:0000256" key="1">
    <source>
        <dbReference type="ARBA" id="ARBA00004141"/>
    </source>
</evidence>
<feature type="transmembrane region" description="Helical" evidence="5">
    <location>
        <begin position="381"/>
        <end position="403"/>
    </location>
</feature>
<dbReference type="CDD" id="cd17476">
    <property type="entry name" value="MFS_Amf1_MDR_like"/>
    <property type="match status" value="1"/>
</dbReference>
<feature type="transmembrane region" description="Helical" evidence="5">
    <location>
        <begin position="272"/>
        <end position="296"/>
    </location>
</feature>
<name>A0A6A6QIB8_9PEZI</name>
<feature type="transmembrane region" description="Helical" evidence="5">
    <location>
        <begin position="316"/>
        <end position="335"/>
    </location>
</feature>
<dbReference type="Proteomes" id="UP000799750">
    <property type="component" value="Unassembled WGS sequence"/>
</dbReference>
<feature type="transmembrane region" description="Helical" evidence="5">
    <location>
        <begin position="442"/>
        <end position="462"/>
    </location>
</feature>
<evidence type="ECO:0000313" key="7">
    <source>
        <dbReference type="EMBL" id="KAF2491839.1"/>
    </source>
</evidence>
<feature type="transmembrane region" description="Helical" evidence="5">
    <location>
        <begin position="482"/>
        <end position="501"/>
    </location>
</feature>
<dbReference type="EMBL" id="MU004195">
    <property type="protein sequence ID" value="KAF2491839.1"/>
    <property type="molecule type" value="Genomic_DNA"/>
</dbReference>
<comment type="subcellular location">
    <subcellularLocation>
        <location evidence="1">Membrane</location>
        <topology evidence="1">Multi-pass membrane protein</topology>
    </subcellularLocation>
</comment>
<dbReference type="OrthoDB" id="2428527at2759"/>
<gene>
    <name evidence="7" type="ORF">BU16DRAFT_530269</name>
</gene>
<dbReference type="InterPro" id="IPR011701">
    <property type="entry name" value="MFS"/>
</dbReference>
<feature type="transmembrane region" description="Helical" evidence="5">
    <location>
        <begin position="142"/>
        <end position="163"/>
    </location>
</feature>
<feature type="transmembrane region" description="Helical" evidence="5">
    <location>
        <begin position="409"/>
        <end position="430"/>
    </location>
</feature>
<keyword evidence="8" id="KW-1185">Reference proteome</keyword>
<keyword evidence="4 5" id="KW-0472">Membrane</keyword>
<evidence type="ECO:0000256" key="4">
    <source>
        <dbReference type="ARBA" id="ARBA00023136"/>
    </source>
</evidence>
<sequence>MDTNRDLNEIELENPAQPTFEAADHHIDHPFLISPIAPSREALLLITVCSAQALVQACLAQAILPDSIIARSFSVSDTDGTWGPAAYGLTSGTFMLPAGRVGDMFGHRRCFIVAWVWLAVSSLVTGLSVYSRSFVFYSVCRGLQGIAAALLVPNALAILGTVYKEGPRKNLVFSLYAAGAPIGFTIGAVFSGLIAQLSWWPWMFYCTAIASLLFALVSAIAIPKLPGEFYQAQQQDPSAGKHWRKDFDWLGCFTGVSGLVLFNVAWNRAPAVGWQAAEVIALLVVGLALFVAYLFVEGRVKQPLVPIHRISKDASFVLVIMALGWSSFGVLIYYALNFITRLREQSILSAAAQCLPVPFAGAAASYLTSLLLSRGVPASDVLAFSLVWFLVGNIIFATMPVHQLYWKQAFWMFAVAPFGMDMSFPSATLIMSKLVPPDQQGIAASLIATVVYYSQSIGLGIAGTVETSVAGTSPLRGYRGAFYTGIGLSGIGLLVALWPVFDLRHKRRSSL</sequence>
<dbReference type="SUPFAM" id="SSF103473">
    <property type="entry name" value="MFS general substrate transporter"/>
    <property type="match status" value="2"/>
</dbReference>
<feature type="transmembrane region" description="Helical" evidence="5">
    <location>
        <begin position="202"/>
        <end position="226"/>
    </location>
</feature>
<protein>
    <submittedName>
        <fullName evidence="7">Putative aminotriazole resistance protein</fullName>
    </submittedName>
</protein>